<dbReference type="RefSeq" id="WP_089847018.1">
    <property type="nucleotide sequence ID" value="NZ_FNEJ01000008.1"/>
</dbReference>
<gene>
    <name evidence="2" type="ORF">SAMN04487993_1008224</name>
</gene>
<feature type="compositionally biased region" description="Gly residues" evidence="1">
    <location>
        <begin position="60"/>
        <end position="81"/>
    </location>
</feature>
<evidence type="ECO:0000313" key="3">
    <source>
        <dbReference type="Proteomes" id="UP000199093"/>
    </source>
</evidence>
<feature type="region of interest" description="Disordered" evidence="1">
    <location>
        <begin position="1"/>
        <end position="95"/>
    </location>
</feature>
<dbReference type="AlphaFoldDB" id="A0A1G8MR63"/>
<evidence type="ECO:0008006" key="4">
    <source>
        <dbReference type="Google" id="ProtNLM"/>
    </source>
</evidence>
<accession>A0A1G8MR63</accession>
<dbReference type="STRING" id="555512.SAMN04487993_1008224"/>
<dbReference type="EMBL" id="FNEJ01000008">
    <property type="protein sequence ID" value="SDI70539.1"/>
    <property type="molecule type" value="Genomic_DNA"/>
</dbReference>
<reference evidence="2 3" key="1">
    <citation type="submission" date="2016-10" db="EMBL/GenBank/DDBJ databases">
        <authorList>
            <person name="de Groot N.N."/>
        </authorList>
    </citation>
    <scope>NUCLEOTIDE SEQUENCE [LARGE SCALE GENOMIC DNA]</scope>
    <source>
        <strain evidence="2 3">DSM 26424</strain>
    </source>
</reference>
<proteinExistence type="predicted"/>
<evidence type="ECO:0000313" key="2">
    <source>
        <dbReference type="EMBL" id="SDI70539.1"/>
    </source>
</evidence>
<name>A0A1G8MR63_9RHOB</name>
<evidence type="ECO:0000256" key="1">
    <source>
        <dbReference type="SAM" id="MobiDB-lite"/>
    </source>
</evidence>
<dbReference type="OrthoDB" id="4463518at2"/>
<keyword evidence="3" id="KW-1185">Reference proteome</keyword>
<protein>
    <recommendedName>
        <fullName evidence="4">Chaperone of endosialidase</fullName>
    </recommendedName>
</protein>
<sequence>MGKKGGSAPKAPDPDKTAASEAYWNRVDTFSPNGSGVRYGYTAPDGSFTTDPNAGRTQSAGGGGTVGKSAGGASADGGGPVSGSTGTWSGGENDGRLRQAQMYVESPTEKAIREMLEPASVDFTGRFLEDNVYGMPDPARVQDRGDVADTIYNRTYSLLQPQIERSTDKLVGNLQARGIPLGGDAWNDAYGEHVSQTNDTLSRLAMDADIAAGQEQSRLYGLDAAQRSSAMSELMAVMGGSYEPAQNIPSGNATPVNYSGMVQQNYQNELNAYQQQQQQSMATASVLGSLGGALIKSSEAWKQRLGPADTEAAARVVTSIPLSGWRYLPEHAPEGDEAVHIGPMAEDFHAMTSLGRPDVIHVADYLGVVISALQNALLRIEVLERDSNRIGVQ</sequence>
<dbReference type="Proteomes" id="UP000199093">
    <property type="component" value="Unassembled WGS sequence"/>
</dbReference>
<organism evidence="2 3">
    <name type="scientific">Salipiger marinus</name>
    <dbReference type="NCBI Taxonomy" id="555512"/>
    <lineage>
        <taxon>Bacteria</taxon>
        <taxon>Pseudomonadati</taxon>
        <taxon>Pseudomonadota</taxon>
        <taxon>Alphaproteobacteria</taxon>
        <taxon>Rhodobacterales</taxon>
        <taxon>Roseobacteraceae</taxon>
        <taxon>Salipiger</taxon>
    </lineage>
</organism>